<evidence type="ECO:0000256" key="1">
    <source>
        <dbReference type="ARBA" id="ARBA00022722"/>
    </source>
</evidence>
<keyword evidence="3" id="KW-0255">Endonuclease</keyword>
<dbReference type="OrthoDB" id="3122396at2759"/>
<name>A0A8H6LVE0_9AGAR</name>
<evidence type="ECO:0000256" key="6">
    <source>
        <dbReference type="ARBA" id="ARBA00023118"/>
    </source>
</evidence>
<accession>A0A8H6LVE0</accession>
<comment type="caution">
    <text evidence="7">The sequence shown here is derived from an EMBL/GenBank/DDBJ whole genome shotgun (WGS) entry which is preliminary data.</text>
</comment>
<keyword evidence="6" id="KW-0051">Antiviral defense</keyword>
<gene>
    <name evidence="7" type="ORF">DFP72DRAFT_1082427</name>
</gene>
<keyword evidence="1" id="KW-0540">Nuclease</keyword>
<dbReference type="InterPro" id="IPR021127">
    <property type="entry name" value="CRISPR_associated_Cas2"/>
</dbReference>
<keyword evidence="2" id="KW-0479">Metal-binding</keyword>
<evidence type="ECO:0000256" key="4">
    <source>
        <dbReference type="ARBA" id="ARBA00022801"/>
    </source>
</evidence>
<dbReference type="EMBL" id="JACGCI010000196">
    <property type="protein sequence ID" value="KAF6742202.1"/>
    <property type="molecule type" value="Genomic_DNA"/>
</dbReference>
<proteinExistence type="predicted"/>
<dbReference type="CDD" id="cd09725">
    <property type="entry name" value="Cas2_I_II_III"/>
    <property type="match status" value="1"/>
</dbReference>
<keyword evidence="8" id="KW-1185">Reference proteome</keyword>
<dbReference type="AlphaFoldDB" id="A0A8H6LVE0"/>
<dbReference type="Proteomes" id="UP000521943">
    <property type="component" value="Unassembled WGS sequence"/>
</dbReference>
<evidence type="ECO:0000256" key="5">
    <source>
        <dbReference type="ARBA" id="ARBA00022842"/>
    </source>
</evidence>
<dbReference type="GO" id="GO:0004521">
    <property type="term" value="F:RNA endonuclease activity"/>
    <property type="evidence" value="ECO:0007669"/>
    <property type="project" value="InterPro"/>
</dbReference>
<keyword evidence="4" id="KW-0378">Hydrolase</keyword>
<dbReference type="GO" id="GO:0043571">
    <property type="term" value="P:maintenance of CRISPR repeat elements"/>
    <property type="evidence" value="ECO:0007669"/>
    <property type="project" value="InterPro"/>
</dbReference>
<keyword evidence="5" id="KW-0460">Magnesium</keyword>
<evidence type="ECO:0000256" key="2">
    <source>
        <dbReference type="ARBA" id="ARBA00022723"/>
    </source>
</evidence>
<evidence type="ECO:0000313" key="7">
    <source>
        <dbReference type="EMBL" id="KAF6742202.1"/>
    </source>
</evidence>
<organism evidence="7 8">
    <name type="scientific">Ephemerocybe angulata</name>
    <dbReference type="NCBI Taxonomy" id="980116"/>
    <lineage>
        <taxon>Eukaryota</taxon>
        <taxon>Fungi</taxon>
        <taxon>Dikarya</taxon>
        <taxon>Basidiomycota</taxon>
        <taxon>Agaricomycotina</taxon>
        <taxon>Agaricomycetes</taxon>
        <taxon>Agaricomycetidae</taxon>
        <taxon>Agaricales</taxon>
        <taxon>Agaricineae</taxon>
        <taxon>Psathyrellaceae</taxon>
        <taxon>Ephemerocybe</taxon>
    </lineage>
</organism>
<reference evidence="7 8" key="1">
    <citation type="submission" date="2020-07" db="EMBL/GenBank/DDBJ databases">
        <title>Comparative genomics of pyrophilous fungi reveals a link between fire events and developmental genes.</title>
        <authorList>
            <consortium name="DOE Joint Genome Institute"/>
            <person name="Steindorff A.S."/>
            <person name="Carver A."/>
            <person name="Calhoun S."/>
            <person name="Stillman K."/>
            <person name="Liu H."/>
            <person name="Lipzen A."/>
            <person name="Pangilinan J."/>
            <person name="Labutti K."/>
            <person name="Bruns T.D."/>
            <person name="Grigoriev I.V."/>
        </authorList>
    </citation>
    <scope>NUCLEOTIDE SEQUENCE [LARGE SCALE GENOMIC DNA]</scope>
    <source>
        <strain evidence="7 8">CBS 144469</strain>
    </source>
</reference>
<sequence>MAGIYKGFSNLTRAVQDSSALSFEPQLLRIMVKQSQQSNINQERSAFRGTLLSWAMKDLLGALIHSIDSRRNMLTVDPDTCGACGGTGFLLVPNVLRNDDCDSDVEVKSEDADSGDLPPGSSGYATLPRACFVFPSRNIRSFHPNSARRHRPSHCYPFPRLPPLLLLRSLSLLSPPVVSYPISAVIPGFHSLGPNSAAPQPAPSPTNAVFTGPDEERFYYAITKGIRAKHVPIRKPELLLPATLVIAPLKLAYQAYEAAYPPRLCRSTWARTWGPRTSDFPLLCPLPPVFQVPADMPRITRRGRSSATRRADRTIGAIGFLTTLIEGGDVGVYWTGYVDRYEINTPPPATPPGVSRAVFVTLYRDLVINQAYDVAIRRRRNAIAPKALTKQRIQNKIERLRATLRRILSVELNLERYVNRPVTLPPFRPDSIQMTIIRDNVEDFHEAILDDRKLAWLEGFYAYWDARWPIAKNRVKDYEVRIAAERARVLATLEDNLPGRREEKERQRLLSWGKQVDIVFKYWMFLNEAA</sequence>
<evidence type="ECO:0000256" key="3">
    <source>
        <dbReference type="ARBA" id="ARBA00022759"/>
    </source>
</evidence>
<protein>
    <submittedName>
        <fullName evidence="7">Uncharacterized protein</fullName>
    </submittedName>
</protein>
<evidence type="ECO:0000313" key="8">
    <source>
        <dbReference type="Proteomes" id="UP000521943"/>
    </source>
</evidence>